<comment type="subcellular location">
    <subcellularLocation>
        <location evidence="1">Cell membrane</location>
        <topology evidence="1">Multi-pass membrane protein</topology>
    </subcellularLocation>
</comment>
<evidence type="ECO:0000256" key="5">
    <source>
        <dbReference type="ARBA" id="ARBA00023136"/>
    </source>
</evidence>
<dbReference type="InterPro" id="IPR019108">
    <property type="entry name" value="Caa3_assmbl_CtaG-rel"/>
</dbReference>
<dbReference type="OrthoDB" id="128422at2"/>
<evidence type="ECO:0000256" key="1">
    <source>
        <dbReference type="ARBA" id="ARBA00004651"/>
    </source>
</evidence>
<comment type="caution">
    <text evidence="7">The sequence shown here is derived from an EMBL/GenBank/DDBJ whole genome shotgun (WGS) entry which is preliminary data.</text>
</comment>
<reference evidence="7 8" key="1">
    <citation type="submission" date="2018-10" db="EMBL/GenBank/DDBJ databases">
        <title>Draft genome sequence of Bacillus salarius IM0101, isolated from a hypersaline soil in Inner Mongolia, China.</title>
        <authorList>
            <person name="Yamprayoonswat W."/>
            <person name="Boonvisut S."/>
            <person name="Jumpathong W."/>
            <person name="Sittihan S."/>
            <person name="Ruangsuj P."/>
            <person name="Wanthongcharoen S."/>
            <person name="Thongpramul N."/>
            <person name="Pimmason S."/>
            <person name="Yu B."/>
            <person name="Yasawong M."/>
        </authorList>
    </citation>
    <scope>NUCLEOTIDE SEQUENCE [LARGE SCALE GENOMIC DNA]</scope>
    <source>
        <strain evidence="7 8">IM0101</strain>
    </source>
</reference>
<evidence type="ECO:0000256" key="2">
    <source>
        <dbReference type="ARBA" id="ARBA00022475"/>
    </source>
</evidence>
<evidence type="ECO:0000256" key="4">
    <source>
        <dbReference type="ARBA" id="ARBA00022989"/>
    </source>
</evidence>
<feature type="transmembrane region" description="Helical" evidence="6">
    <location>
        <begin position="192"/>
        <end position="212"/>
    </location>
</feature>
<dbReference type="Proteomes" id="UP000275076">
    <property type="component" value="Unassembled WGS sequence"/>
</dbReference>
<evidence type="ECO:0000313" key="7">
    <source>
        <dbReference type="EMBL" id="RSL31772.1"/>
    </source>
</evidence>
<keyword evidence="8" id="KW-1185">Reference proteome</keyword>
<keyword evidence="4 6" id="KW-1133">Transmembrane helix</keyword>
<feature type="transmembrane region" description="Helical" evidence="6">
    <location>
        <begin position="154"/>
        <end position="172"/>
    </location>
</feature>
<protein>
    <recommendedName>
        <fullName evidence="9">Cytochrome c oxidase assembly factor CtaG</fullName>
    </recommendedName>
</protein>
<keyword evidence="2" id="KW-1003">Cell membrane</keyword>
<evidence type="ECO:0008006" key="9">
    <source>
        <dbReference type="Google" id="ProtNLM"/>
    </source>
</evidence>
<dbReference type="Pfam" id="PF09678">
    <property type="entry name" value="Caa3_CtaG"/>
    <property type="match status" value="1"/>
</dbReference>
<evidence type="ECO:0000256" key="6">
    <source>
        <dbReference type="SAM" id="Phobius"/>
    </source>
</evidence>
<feature type="transmembrane region" description="Helical" evidence="6">
    <location>
        <begin position="53"/>
        <end position="72"/>
    </location>
</feature>
<dbReference type="GO" id="GO:0005886">
    <property type="term" value="C:plasma membrane"/>
    <property type="evidence" value="ECO:0007669"/>
    <property type="project" value="UniProtKB-SubCell"/>
</dbReference>
<accession>A0A3R9QIZ9</accession>
<evidence type="ECO:0000313" key="8">
    <source>
        <dbReference type="Proteomes" id="UP000275076"/>
    </source>
</evidence>
<keyword evidence="5 6" id="KW-0472">Membrane</keyword>
<feature type="transmembrane region" description="Helical" evidence="6">
    <location>
        <begin position="122"/>
        <end position="142"/>
    </location>
</feature>
<feature type="transmembrane region" description="Helical" evidence="6">
    <location>
        <begin position="78"/>
        <end position="102"/>
    </location>
</feature>
<gene>
    <name evidence="7" type="ORF">D7Z54_19290</name>
</gene>
<dbReference type="EMBL" id="RBVX01000021">
    <property type="protein sequence ID" value="RSL31772.1"/>
    <property type="molecule type" value="Genomic_DNA"/>
</dbReference>
<feature type="transmembrane region" description="Helical" evidence="6">
    <location>
        <begin position="249"/>
        <end position="269"/>
    </location>
</feature>
<evidence type="ECO:0000256" key="3">
    <source>
        <dbReference type="ARBA" id="ARBA00022692"/>
    </source>
</evidence>
<name>A0A3R9QIZ9_9BACI</name>
<proteinExistence type="predicted"/>
<organism evidence="7 8">
    <name type="scientific">Salibacterium salarium</name>
    <dbReference type="NCBI Taxonomy" id="284579"/>
    <lineage>
        <taxon>Bacteria</taxon>
        <taxon>Bacillati</taxon>
        <taxon>Bacillota</taxon>
        <taxon>Bacilli</taxon>
        <taxon>Bacillales</taxon>
        <taxon>Bacillaceae</taxon>
    </lineage>
</organism>
<keyword evidence="3 6" id="KW-0812">Transmembrane</keyword>
<sequence length="289" mass="32923">MHYQKRGNYMFYDILLGGQLTWNTTLLTVFISVAVFYILIVKRWTNLNMNEKTPLLFLLGLGILYITTGSPFTAISHFAFSLHMLQMSILFFIIPPLLILGIPEPLFQQIGKNPIIKSGSKLFFPPMIALSIFAVLFLMYHTPFVLEILSQSPFLRDGYTFLLFILSLRMWWPLTAPDSKQRLDRKQKKRYAFWSGLFIMPACLLFIFNALVNSMNNPFLAEKTAHLCLPPASSDMLLPPLFNSTFDQLTAGILMLAIHKLGLLLVSHLDTKGGGHRFPRFVVINKGSD</sequence>
<dbReference type="AlphaFoldDB" id="A0A3R9QIZ9"/>
<feature type="transmembrane region" description="Helical" evidence="6">
    <location>
        <begin position="20"/>
        <end position="41"/>
    </location>
</feature>